<evidence type="ECO:0000313" key="2">
    <source>
        <dbReference type="Proteomes" id="UP000277896"/>
    </source>
</evidence>
<dbReference type="EMBL" id="CP032744">
    <property type="protein sequence ID" value="AYJ37518.1"/>
    <property type="molecule type" value="Genomic_DNA"/>
</dbReference>
<dbReference type="Proteomes" id="UP000277896">
    <property type="component" value="Chromosome"/>
</dbReference>
<dbReference type="GO" id="GO:0016020">
    <property type="term" value="C:membrane"/>
    <property type="evidence" value="ECO:0007669"/>
    <property type="project" value="InterPro"/>
</dbReference>
<dbReference type="GO" id="GO:0047355">
    <property type="term" value="F:CDP-glycerol glycerophosphotransferase activity"/>
    <property type="evidence" value="ECO:0007669"/>
    <property type="project" value="InterPro"/>
</dbReference>
<evidence type="ECO:0000313" key="1">
    <source>
        <dbReference type="EMBL" id="AYJ37518.1"/>
    </source>
</evidence>
<dbReference type="InterPro" id="IPR007554">
    <property type="entry name" value="Glycerophosphate_synth"/>
</dbReference>
<dbReference type="InterPro" id="IPR043148">
    <property type="entry name" value="TagF_C"/>
</dbReference>
<accession>A0AAD0TMS6</accession>
<protein>
    <submittedName>
        <fullName evidence="1">Uncharacterized protein</fullName>
    </submittedName>
</protein>
<organism evidence="1 2">
    <name type="scientific">Lactiplantibacillus paraplantarum</name>
    <dbReference type="NCBI Taxonomy" id="60520"/>
    <lineage>
        <taxon>Bacteria</taxon>
        <taxon>Bacillati</taxon>
        <taxon>Bacillota</taxon>
        <taxon>Bacilli</taxon>
        <taxon>Lactobacillales</taxon>
        <taxon>Lactobacillaceae</taxon>
        <taxon>Lactiplantibacillus</taxon>
    </lineage>
</organism>
<dbReference type="AlphaFoldDB" id="A0AAD0TMS6"/>
<sequence>MLDYLDTNKPIYFFCYDLEKYLTLRGGYFDSTKEVPRPVVESAVALFNEIG</sequence>
<name>A0AAD0TMS6_9LACO</name>
<gene>
    <name evidence="1" type="ORF">LP667_01135</name>
</gene>
<reference evidence="1 2" key="1">
    <citation type="submission" date="2018-10" db="EMBL/GenBank/DDBJ databases">
        <title>Genome seuquencing of Lactobacillus species.</title>
        <authorList>
            <person name="Baek C."/>
            <person name="Yi H."/>
        </authorList>
    </citation>
    <scope>NUCLEOTIDE SEQUENCE [LARGE SCALE GENOMIC DNA]</scope>
    <source>
        <strain evidence="1 2">DSM 10667</strain>
    </source>
</reference>
<dbReference type="Gene3D" id="3.40.50.12580">
    <property type="match status" value="1"/>
</dbReference>
<proteinExistence type="predicted"/>
<dbReference type="Pfam" id="PF04464">
    <property type="entry name" value="Glyphos_transf"/>
    <property type="match status" value="1"/>
</dbReference>